<dbReference type="RefSeq" id="WP_189127780.1">
    <property type="nucleotide sequence ID" value="NZ_BMNH01000027.1"/>
</dbReference>
<dbReference type="Proteomes" id="UP000646523">
    <property type="component" value="Unassembled WGS sequence"/>
</dbReference>
<dbReference type="InterPro" id="IPR036736">
    <property type="entry name" value="ACP-like_sf"/>
</dbReference>
<proteinExistence type="predicted"/>
<reference evidence="2" key="2">
    <citation type="submission" date="2020-09" db="EMBL/GenBank/DDBJ databases">
        <authorList>
            <person name="Sun Q."/>
            <person name="Zhou Y."/>
        </authorList>
    </citation>
    <scope>NUCLEOTIDE SEQUENCE</scope>
    <source>
        <strain evidence="2">CGMCC 4.7368</strain>
    </source>
</reference>
<evidence type="ECO:0000313" key="3">
    <source>
        <dbReference type="Proteomes" id="UP000646523"/>
    </source>
</evidence>
<protein>
    <recommendedName>
        <fullName evidence="1">Carrier domain-containing protein</fullName>
    </recommendedName>
</protein>
<dbReference type="Gene3D" id="1.10.1200.10">
    <property type="entry name" value="ACP-like"/>
    <property type="match status" value="1"/>
</dbReference>
<evidence type="ECO:0000259" key="1">
    <source>
        <dbReference type="PROSITE" id="PS50075"/>
    </source>
</evidence>
<gene>
    <name evidence="2" type="ORF">GCM10012289_62350</name>
</gene>
<accession>A0A917ZCC4</accession>
<keyword evidence="3" id="KW-1185">Reference proteome</keyword>
<organism evidence="2 3">
    <name type="scientific">Nonomuraea cavernae</name>
    <dbReference type="NCBI Taxonomy" id="2045107"/>
    <lineage>
        <taxon>Bacteria</taxon>
        <taxon>Bacillati</taxon>
        <taxon>Actinomycetota</taxon>
        <taxon>Actinomycetes</taxon>
        <taxon>Streptosporangiales</taxon>
        <taxon>Streptosporangiaceae</taxon>
        <taxon>Nonomuraea</taxon>
    </lineage>
</organism>
<name>A0A917ZCC4_9ACTN</name>
<dbReference type="InterPro" id="IPR009081">
    <property type="entry name" value="PP-bd_ACP"/>
</dbReference>
<reference evidence="2" key="1">
    <citation type="journal article" date="2014" name="Int. J. Syst. Evol. Microbiol.">
        <title>Complete genome sequence of Corynebacterium casei LMG S-19264T (=DSM 44701T), isolated from a smear-ripened cheese.</title>
        <authorList>
            <consortium name="US DOE Joint Genome Institute (JGI-PGF)"/>
            <person name="Walter F."/>
            <person name="Albersmeier A."/>
            <person name="Kalinowski J."/>
            <person name="Ruckert C."/>
        </authorList>
    </citation>
    <scope>NUCLEOTIDE SEQUENCE</scope>
    <source>
        <strain evidence="2">CGMCC 4.7368</strain>
    </source>
</reference>
<dbReference type="EMBL" id="BMNH01000027">
    <property type="protein sequence ID" value="GGO79018.1"/>
    <property type="molecule type" value="Genomic_DNA"/>
</dbReference>
<comment type="caution">
    <text evidence="2">The sequence shown here is derived from an EMBL/GenBank/DDBJ whole genome shotgun (WGS) entry which is preliminary data.</text>
</comment>
<dbReference type="Pfam" id="PF00550">
    <property type="entry name" value="PP-binding"/>
    <property type="match status" value="1"/>
</dbReference>
<dbReference type="PROSITE" id="PS50075">
    <property type="entry name" value="CARRIER"/>
    <property type="match status" value="1"/>
</dbReference>
<feature type="domain" description="Carrier" evidence="1">
    <location>
        <begin position="4"/>
        <end position="80"/>
    </location>
</feature>
<dbReference type="SUPFAM" id="SSF47336">
    <property type="entry name" value="ACP-like"/>
    <property type="match status" value="1"/>
</dbReference>
<evidence type="ECO:0000313" key="2">
    <source>
        <dbReference type="EMBL" id="GGO79018.1"/>
    </source>
</evidence>
<sequence>MTPQQARELIEHALAQVAPDADLATLPPDADLRDILELDSLDFLSFVEALSDASGYRIEEDDYPAFSTVAGGAGFLAAHTGTS</sequence>
<dbReference type="AlphaFoldDB" id="A0A917ZCC4"/>